<name>A0ABY7BVM1_9HYPH</name>
<keyword evidence="4" id="KW-1185">Reference proteome</keyword>
<dbReference type="PANTHER" id="PTHR48080">
    <property type="entry name" value="D-GALACTONATE DEHYDRATASE-RELATED"/>
    <property type="match status" value="1"/>
</dbReference>
<dbReference type="Gene3D" id="3.20.20.120">
    <property type="entry name" value="Enolase-like C-terminal domain"/>
    <property type="match status" value="1"/>
</dbReference>
<dbReference type="Pfam" id="PF02746">
    <property type="entry name" value="MR_MLE_N"/>
    <property type="match status" value="1"/>
</dbReference>
<organism evidence="3 4">
    <name type="scientific">Jiella pelagia</name>
    <dbReference type="NCBI Taxonomy" id="2986949"/>
    <lineage>
        <taxon>Bacteria</taxon>
        <taxon>Pseudomonadati</taxon>
        <taxon>Pseudomonadota</taxon>
        <taxon>Alphaproteobacteria</taxon>
        <taxon>Hyphomicrobiales</taxon>
        <taxon>Aurantimonadaceae</taxon>
        <taxon>Jiella</taxon>
    </lineage>
</organism>
<dbReference type="Proteomes" id="UP001164020">
    <property type="component" value="Chromosome"/>
</dbReference>
<dbReference type="InterPro" id="IPR034593">
    <property type="entry name" value="DgoD-like"/>
</dbReference>
<reference evidence="3" key="1">
    <citation type="submission" date="2022-12" db="EMBL/GenBank/DDBJ databases">
        <title>Jiella pelagia sp. nov., isolated from phosphonate enriched culture of Northwest Pacific surface seawater.</title>
        <authorList>
            <person name="Shin D.Y."/>
            <person name="Hwang C.Y."/>
        </authorList>
    </citation>
    <scope>NUCLEOTIDE SEQUENCE</scope>
    <source>
        <strain evidence="3">HL-NP1</strain>
    </source>
</reference>
<dbReference type="SFLD" id="SFLDG00179">
    <property type="entry name" value="mandelate_racemase"/>
    <property type="match status" value="1"/>
</dbReference>
<protein>
    <submittedName>
        <fullName evidence="3">Mandelate racemase/muconate lactonizing enzyme family protein</fullName>
    </submittedName>
</protein>
<dbReference type="PANTHER" id="PTHR48080:SF2">
    <property type="entry name" value="D-GALACTONATE DEHYDRATASE"/>
    <property type="match status" value="1"/>
</dbReference>
<dbReference type="InterPro" id="IPR036849">
    <property type="entry name" value="Enolase-like_C_sf"/>
</dbReference>
<dbReference type="InterPro" id="IPR029065">
    <property type="entry name" value="Enolase_C-like"/>
</dbReference>
<accession>A0ABY7BVM1</accession>
<evidence type="ECO:0000313" key="3">
    <source>
        <dbReference type="EMBL" id="WAP67867.1"/>
    </source>
</evidence>
<evidence type="ECO:0000259" key="2">
    <source>
        <dbReference type="SMART" id="SM00922"/>
    </source>
</evidence>
<dbReference type="RefSeq" id="WP_268880338.1">
    <property type="nucleotide sequence ID" value="NZ_CP114029.1"/>
</dbReference>
<dbReference type="InterPro" id="IPR029017">
    <property type="entry name" value="Enolase-like_N"/>
</dbReference>
<dbReference type="SUPFAM" id="SSF51604">
    <property type="entry name" value="Enolase C-terminal domain-like"/>
    <property type="match status" value="1"/>
</dbReference>
<proteinExistence type="predicted"/>
<evidence type="ECO:0000313" key="4">
    <source>
        <dbReference type="Proteomes" id="UP001164020"/>
    </source>
</evidence>
<dbReference type="PROSITE" id="PS00908">
    <property type="entry name" value="MR_MLE_1"/>
    <property type="match status" value="1"/>
</dbReference>
<feature type="domain" description="Mandelate racemase/muconate lactonizing enzyme C-terminal" evidence="2">
    <location>
        <begin position="188"/>
        <end position="284"/>
    </location>
</feature>
<sequence length="419" mass="45155">MAKPVILSDRFKQCRFAGAKHRSPGPSFLTAGHFIKSGALMKIADVTVLPVSYRLPEGSGATMGVGRMIKRDAVLVKVLTDEGLVGWGEAHHGRSPGAIAKLIDTTLKPMILGMDALDTNAVWLRLYKGHFATHGFGAGTAIAMSGIDMALWDIRGKAAGWPIYRLLGGGARSHRAYAGGITLGFQAPEALAEEAAGYVEMGYRALKLRLGDTPERDAARVRAVRKALGEDVEILTDVNAAYGLDEVRTLMPALDDCRVGWLEEPFPPHDTYAYRKAAALGRTPLAAGENHYTRFEFAELLRDDAVSILQPDLSKTGGITETLRIAGMASARKQKIYPHTSMTGLNMAASLHFLAGIENAGYFEADATRDNPFRAALTGHDFAIDGNGEIRAPEAAGLGVEVDEDFVRRHPLIEGPCYV</sequence>
<evidence type="ECO:0000256" key="1">
    <source>
        <dbReference type="ARBA" id="ARBA00023239"/>
    </source>
</evidence>
<dbReference type="InterPro" id="IPR013341">
    <property type="entry name" value="Mandelate_racemase_N_dom"/>
</dbReference>
<gene>
    <name evidence="3" type="ORF">OH818_20785</name>
</gene>
<dbReference type="InterPro" id="IPR013342">
    <property type="entry name" value="Mandelate_racemase_C"/>
</dbReference>
<dbReference type="SMART" id="SM00922">
    <property type="entry name" value="MR_MLE"/>
    <property type="match status" value="1"/>
</dbReference>
<dbReference type="InterPro" id="IPR018110">
    <property type="entry name" value="Mandel_Rmase/mucon_lact_enz_CS"/>
</dbReference>
<dbReference type="SFLD" id="SFLDS00001">
    <property type="entry name" value="Enolase"/>
    <property type="match status" value="1"/>
</dbReference>
<dbReference type="Gene3D" id="3.30.390.10">
    <property type="entry name" value="Enolase-like, N-terminal domain"/>
    <property type="match status" value="1"/>
</dbReference>
<keyword evidence="1" id="KW-0456">Lyase</keyword>
<dbReference type="EMBL" id="CP114029">
    <property type="protein sequence ID" value="WAP67867.1"/>
    <property type="molecule type" value="Genomic_DNA"/>
</dbReference>
<dbReference type="Pfam" id="PF13378">
    <property type="entry name" value="MR_MLE_C"/>
    <property type="match status" value="1"/>
</dbReference>
<dbReference type="SUPFAM" id="SSF54826">
    <property type="entry name" value="Enolase N-terminal domain-like"/>
    <property type="match status" value="1"/>
</dbReference>
<dbReference type="CDD" id="cd03316">
    <property type="entry name" value="MR_like"/>
    <property type="match status" value="1"/>
</dbReference>